<sequence>MKGEKGMKKRIVVYIAASLDGYIARENGEIDWLQSVEGEGDNGYEDFYQTCDAVVMGKATYDHVLKLTPEFPYLDKKCYVFSRSAQGKDQYVEFVNESVASFLNNLDQDAKKIWLVGGAEILADFLKAESVDEFIISVIPVLLGGGIPLFKQGIPEMDLKLTDMKQYGQIAQLYYKRG</sequence>
<dbReference type="EMBL" id="CP003017">
    <property type="protein sequence ID" value="AEN88830.1"/>
    <property type="molecule type" value="Genomic_DNA"/>
</dbReference>
<evidence type="ECO:0000313" key="2">
    <source>
        <dbReference type="EMBL" id="AEN88830.1"/>
    </source>
</evidence>
<evidence type="ECO:0000313" key="3">
    <source>
        <dbReference type="Proteomes" id="UP000001283"/>
    </source>
</evidence>
<dbReference type="InterPro" id="IPR002734">
    <property type="entry name" value="RibDG_C"/>
</dbReference>
<feature type="domain" description="Bacterial bifunctional deaminase-reductase C-terminal" evidence="1">
    <location>
        <begin position="11"/>
        <end position="169"/>
    </location>
</feature>
<dbReference type="KEGG" id="bmh:BMWSH_1948"/>
<reference evidence="2 3" key="1">
    <citation type="journal article" date="2011" name="J. Bacteriol.">
        <title>Complete genome sequence of the industrial strain Bacillus megaterium WSH-002.</title>
        <authorList>
            <person name="Liu L."/>
            <person name="Li Y."/>
            <person name="Zhang J."/>
            <person name="Zou W."/>
            <person name="Zhou Z."/>
            <person name="Liu J."/>
            <person name="Li X."/>
            <person name="Wang L."/>
            <person name="Chen J."/>
        </authorList>
    </citation>
    <scope>NUCLEOTIDE SEQUENCE [LARGE SCALE GENOMIC DNA]</scope>
    <source>
        <strain evidence="2 3">WSH-002</strain>
    </source>
</reference>
<dbReference type="PANTHER" id="PTHR38011:SF11">
    <property type="entry name" value="2,5-DIAMINO-6-RIBOSYLAMINO-4(3H)-PYRIMIDINONE 5'-PHOSPHATE REDUCTASE"/>
    <property type="match status" value="1"/>
</dbReference>
<name>A0A8D3X0W1_PRIMW</name>
<dbReference type="Gene3D" id="3.40.430.10">
    <property type="entry name" value="Dihydrofolate Reductase, subunit A"/>
    <property type="match status" value="1"/>
</dbReference>
<organism evidence="2 3">
    <name type="scientific">Priestia megaterium (strain WSH-002)</name>
    <name type="common">Bacillus megaterium</name>
    <dbReference type="NCBI Taxonomy" id="1006007"/>
    <lineage>
        <taxon>Bacteria</taxon>
        <taxon>Bacillati</taxon>
        <taxon>Bacillota</taxon>
        <taxon>Bacilli</taxon>
        <taxon>Bacillales</taxon>
        <taxon>Bacillaceae</taxon>
        <taxon>Priestia</taxon>
    </lineage>
</organism>
<dbReference type="PANTHER" id="PTHR38011">
    <property type="entry name" value="DIHYDROFOLATE REDUCTASE FAMILY PROTEIN (AFU_ORTHOLOGUE AFUA_8G06820)"/>
    <property type="match status" value="1"/>
</dbReference>
<dbReference type="InterPro" id="IPR050765">
    <property type="entry name" value="Riboflavin_Biosynth_HTPR"/>
</dbReference>
<dbReference type="GO" id="GO:0009231">
    <property type="term" value="P:riboflavin biosynthetic process"/>
    <property type="evidence" value="ECO:0007669"/>
    <property type="project" value="InterPro"/>
</dbReference>
<dbReference type="GO" id="GO:0008703">
    <property type="term" value="F:5-amino-6-(5-phosphoribosylamino)uracil reductase activity"/>
    <property type="evidence" value="ECO:0007669"/>
    <property type="project" value="InterPro"/>
</dbReference>
<dbReference type="InterPro" id="IPR024072">
    <property type="entry name" value="DHFR-like_dom_sf"/>
</dbReference>
<protein>
    <submittedName>
        <fullName evidence="2">Dihydrofolate reductase family protein</fullName>
    </submittedName>
</protein>
<gene>
    <name evidence="2" type="ORF">BMWSH_1948</name>
</gene>
<dbReference type="AlphaFoldDB" id="A0A8D3X0W1"/>
<dbReference type="Pfam" id="PF01872">
    <property type="entry name" value="RibD_C"/>
    <property type="match status" value="1"/>
</dbReference>
<proteinExistence type="predicted"/>
<evidence type="ECO:0000259" key="1">
    <source>
        <dbReference type="Pfam" id="PF01872"/>
    </source>
</evidence>
<dbReference type="SUPFAM" id="SSF53597">
    <property type="entry name" value="Dihydrofolate reductase-like"/>
    <property type="match status" value="1"/>
</dbReference>
<accession>A0A8D3X0W1</accession>
<dbReference type="Proteomes" id="UP000001283">
    <property type="component" value="Chromosome"/>
</dbReference>